<comment type="similarity">
    <text evidence="2">Belongs to the acyl-CoA dehydrogenase family.</text>
</comment>
<evidence type="ECO:0000259" key="7">
    <source>
        <dbReference type="Pfam" id="PF02770"/>
    </source>
</evidence>
<evidence type="ECO:0000256" key="2">
    <source>
        <dbReference type="ARBA" id="ARBA00009347"/>
    </source>
</evidence>
<sequence>MTRYATPVEDMRFALDYVADFAGIQALPGYAEVTNDLVTAILEQAGRFGVDVLAPLNQSGDQEGAVFEAGTVRMPEGFTDAYRQFVEGGWNSLPFTHEFGGQALPWVLHTAVQEIWHATNMSFGLCPMLTQNAVELLLAHASAAHKALFLPRLVSGEWTGSMDLTESQAGSDLSRIQTRAIPLAGQPGTYRLIGQKIFITYGEHDMAENIIHLVLARIPDAPAGLKGISLFIVPKFLIAADGSLDRRNDIWCSALEHKLGIRASPTAAMSLGDDDGAIGYLVGRAYCGLEYMFTMMNHARLSVGLEGVALAERAYQQARDYARERIQGRALQFGSSPESVSIIHHPDVRRMLMTMKALTEATRAVAYYTAAQIDMTRYHPDQEVRSTAESRVALLTPIVKAWSTDVGIEVANLGIQVHGGTGFIETTGATQHLRDARIAAIYEGTNGIQAHDLVSRKVLRDRGAATRQMIDEIHAAISALAMTGGAVQSLQTGLQKAGAALEQATAWLVAKDDSVTAQAGAVPYLHLFGLTLGGFVFAKAALAATRLSATGEKPFLQTKLMTARFYAERLLPQTEGLLSAVTAGAESVMAVPEEAF</sequence>
<dbReference type="GO" id="GO:0070991">
    <property type="term" value="F:medium-chain fatty acyl-CoA dehydrogenase activity"/>
    <property type="evidence" value="ECO:0007669"/>
    <property type="project" value="UniProtKB-EC"/>
</dbReference>
<reference evidence="10" key="1">
    <citation type="submission" date="2018-10" db="EMBL/GenBank/DDBJ databases">
        <authorList>
            <person name="Gruber-Vodicka H."/>
            <person name="Jaeckle O."/>
        </authorList>
    </citation>
    <scope>NUCLEOTIDE SEQUENCE</scope>
</reference>
<evidence type="ECO:0000259" key="8">
    <source>
        <dbReference type="Pfam" id="PF02771"/>
    </source>
</evidence>
<dbReference type="GO" id="GO:0050660">
    <property type="term" value="F:flavin adenine dinucleotide binding"/>
    <property type="evidence" value="ECO:0007669"/>
    <property type="project" value="InterPro"/>
</dbReference>
<dbReference type="SUPFAM" id="SSF47203">
    <property type="entry name" value="Acyl-CoA dehydrogenase C-terminal domain-like"/>
    <property type="match status" value="1"/>
</dbReference>
<dbReference type="InterPro" id="IPR013786">
    <property type="entry name" value="AcylCoA_DH/ox_N"/>
</dbReference>
<feature type="domain" description="Acyl-CoA dehydrogenase/oxidase N-terminal" evidence="8">
    <location>
        <begin position="43"/>
        <end position="157"/>
    </location>
</feature>
<dbReference type="AlphaFoldDB" id="A0A484HAG8"/>
<feature type="domain" description="Acetyl-CoA dehydrogenase-like C-terminal" evidence="9">
    <location>
        <begin position="470"/>
        <end position="592"/>
    </location>
</feature>
<dbReference type="PANTHER" id="PTHR42803:SF1">
    <property type="entry name" value="BROAD-SPECIFICITY LINEAR ACYL-COA DEHYDROGENASE FADE5"/>
    <property type="match status" value="1"/>
</dbReference>
<evidence type="ECO:0000259" key="6">
    <source>
        <dbReference type="Pfam" id="PF00441"/>
    </source>
</evidence>
<dbReference type="EC" id="1.3.8.7" evidence="10"/>
<dbReference type="Pfam" id="PF02770">
    <property type="entry name" value="Acyl-CoA_dh_M"/>
    <property type="match status" value="1"/>
</dbReference>
<dbReference type="PANTHER" id="PTHR42803">
    <property type="entry name" value="ACYL-COA DEHYDROGENASE"/>
    <property type="match status" value="1"/>
</dbReference>
<dbReference type="Pfam" id="PF12806">
    <property type="entry name" value="Acyl-CoA_dh_C"/>
    <property type="match status" value="1"/>
</dbReference>
<proteinExistence type="inferred from homology"/>
<keyword evidence="3" id="KW-0285">Flavoprotein</keyword>
<evidence type="ECO:0000256" key="3">
    <source>
        <dbReference type="ARBA" id="ARBA00022630"/>
    </source>
</evidence>
<organism evidence="10">
    <name type="scientific">invertebrate metagenome</name>
    <dbReference type="NCBI Taxonomy" id="1711999"/>
    <lineage>
        <taxon>unclassified sequences</taxon>
        <taxon>metagenomes</taxon>
        <taxon>organismal metagenomes</taxon>
    </lineage>
</organism>
<dbReference type="Gene3D" id="1.20.140.10">
    <property type="entry name" value="Butyryl-CoA Dehydrogenase, subunit A, domain 3"/>
    <property type="match status" value="1"/>
</dbReference>
<name>A0A484HAG8_9ZZZZ</name>
<dbReference type="InterPro" id="IPR052166">
    <property type="entry name" value="Diverse_Acyl-CoA_DH"/>
</dbReference>
<dbReference type="SUPFAM" id="SSF56645">
    <property type="entry name" value="Acyl-CoA dehydrogenase NM domain-like"/>
    <property type="match status" value="1"/>
</dbReference>
<dbReference type="Pfam" id="PF00441">
    <property type="entry name" value="Acyl-CoA_dh_1"/>
    <property type="match status" value="1"/>
</dbReference>
<dbReference type="InterPro" id="IPR046373">
    <property type="entry name" value="Acyl-CoA_Oxase/DH_mid-dom_sf"/>
</dbReference>
<gene>
    <name evidence="10" type="ORF">RIEGSTA812A_PEG_581</name>
</gene>
<dbReference type="InterPro" id="IPR006091">
    <property type="entry name" value="Acyl-CoA_Oxase/DH_mid-dom"/>
</dbReference>
<dbReference type="EMBL" id="LR026963">
    <property type="protein sequence ID" value="VBB69108.1"/>
    <property type="molecule type" value="Genomic_DNA"/>
</dbReference>
<dbReference type="InterPro" id="IPR009100">
    <property type="entry name" value="AcylCoA_DH/oxidase_NM_dom_sf"/>
</dbReference>
<evidence type="ECO:0000256" key="1">
    <source>
        <dbReference type="ARBA" id="ARBA00001974"/>
    </source>
</evidence>
<feature type="domain" description="Acyl-CoA dehydrogenase/oxidase C-terminal" evidence="6">
    <location>
        <begin position="288"/>
        <end position="453"/>
    </location>
</feature>
<dbReference type="InterPro" id="IPR036250">
    <property type="entry name" value="AcylCo_DH-like_C"/>
</dbReference>
<accession>A0A484HAG8</accession>
<dbReference type="InterPro" id="IPR025878">
    <property type="entry name" value="Acyl-CoA_dh-like_C_dom"/>
</dbReference>
<dbReference type="InterPro" id="IPR009075">
    <property type="entry name" value="AcylCo_DH/oxidase_C"/>
</dbReference>
<dbReference type="Pfam" id="PF02771">
    <property type="entry name" value="Acyl-CoA_dh_N"/>
    <property type="match status" value="1"/>
</dbReference>
<dbReference type="InterPro" id="IPR037069">
    <property type="entry name" value="AcylCoA_DH/ox_N_sf"/>
</dbReference>
<feature type="domain" description="Acyl-CoA oxidase/dehydrogenase middle" evidence="7">
    <location>
        <begin position="162"/>
        <end position="271"/>
    </location>
</feature>
<dbReference type="Gene3D" id="2.40.110.10">
    <property type="entry name" value="Butyryl-CoA Dehydrogenase, subunit A, domain 2"/>
    <property type="match status" value="1"/>
</dbReference>
<evidence type="ECO:0000313" key="10">
    <source>
        <dbReference type="EMBL" id="VBB69108.1"/>
    </source>
</evidence>
<dbReference type="Gene3D" id="1.10.540.10">
    <property type="entry name" value="Acyl-CoA dehydrogenase/oxidase, N-terminal domain"/>
    <property type="match status" value="1"/>
</dbReference>
<evidence type="ECO:0000256" key="5">
    <source>
        <dbReference type="ARBA" id="ARBA00023002"/>
    </source>
</evidence>
<evidence type="ECO:0000256" key="4">
    <source>
        <dbReference type="ARBA" id="ARBA00022827"/>
    </source>
</evidence>
<comment type="cofactor">
    <cofactor evidence="1">
        <name>FAD</name>
        <dbReference type="ChEBI" id="CHEBI:57692"/>
    </cofactor>
</comment>
<evidence type="ECO:0000259" key="9">
    <source>
        <dbReference type="Pfam" id="PF12806"/>
    </source>
</evidence>
<protein>
    <submittedName>
        <fullName evidence="10">Acyl-CoA dehydrogenase</fullName>
        <ecNumber evidence="10">1.3.8.7</ecNumber>
    </submittedName>
</protein>
<keyword evidence="5 10" id="KW-0560">Oxidoreductase</keyword>
<keyword evidence="4" id="KW-0274">FAD</keyword>